<feature type="transmembrane region" description="Helical" evidence="12">
    <location>
        <begin position="362"/>
        <end position="386"/>
    </location>
</feature>
<sequence>MIRARYAAVRTLLATGLAGAAVLAPSAPAYALPAAPDPAPSVAQGACLPPPTGTDGEIPWAQRQLAPERVWDLTRGAGITVAVLDSGVDGQSPQIKGRVQRGVDTTGSGGPGDRDCLGHGTFVAGIIAAGSAEGAGFAGMAPEAQILPIKITNTPEDGPIPALAEGIREAVDGGARVINISAGTATDDPGVKSAVEYAIERDVLIVAAAPNDSGDSVDAYPAAYPGVLAVGAIDATGARAGFSQDGATVSLVAPGVDVVSIGPGGPGQWRGSGTSYATPFVAGTAALVRAYRPNLTVEQVRHRLQATADFPAATLPDQGVGWGVVNPLAAVSTVLPEEGLAGNAVPRAQPARAPESAFSHPVAPMLTFAVATLVVVATMAALLAVLGPVGHRRRWAPAREAVTEDQQPPAKTS</sequence>
<evidence type="ECO:0000259" key="14">
    <source>
        <dbReference type="Pfam" id="PF00082"/>
    </source>
</evidence>
<keyword evidence="3" id="KW-1003">Cell membrane</keyword>
<accession>A0AAE3YL79</accession>
<dbReference type="EMBL" id="JAVDYB010000001">
    <property type="protein sequence ID" value="MDR7274263.1"/>
    <property type="molecule type" value="Genomic_DNA"/>
</dbReference>
<dbReference type="AlphaFoldDB" id="A0AAE3YL79"/>
<evidence type="ECO:0000256" key="9">
    <source>
        <dbReference type="ARBA" id="ARBA00023136"/>
    </source>
</evidence>
<protein>
    <submittedName>
        <fullName evidence="15">Type VII secretion-associated serine protease mycosin</fullName>
    </submittedName>
</protein>
<dbReference type="Pfam" id="PF00082">
    <property type="entry name" value="Peptidase_S8"/>
    <property type="match status" value="1"/>
</dbReference>
<dbReference type="PROSITE" id="PS51892">
    <property type="entry name" value="SUBTILASE"/>
    <property type="match status" value="1"/>
</dbReference>
<dbReference type="PANTHER" id="PTHR43806">
    <property type="entry name" value="PEPTIDASE S8"/>
    <property type="match status" value="1"/>
</dbReference>
<dbReference type="InterPro" id="IPR050131">
    <property type="entry name" value="Peptidase_S8_subtilisin-like"/>
</dbReference>
<dbReference type="GO" id="GO:0004252">
    <property type="term" value="F:serine-type endopeptidase activity"/>
    <property type="evidence" value="ECO:0007669"/>
    <property type="project" value="UniProtKB-UniRule"/>
</dbReference>
<evidence type="ECO:0000313" key="15">
    <source>
        <dbReference type="EMBL" id="MDR7274263.1"/>
    </source>
</evidence>
<keyword evidence="13" id="KW-0732">Signal</keyword>
<proteinExistence type="inferred from homology"/>
<dbReference type="RefSeq" id="WP_310363723.1">
    <property type="nucleotide sequence ID" value="NZ_JAVDYB010000001.1"/>
</dbReference>
<evidence type="ECO:0000256" key="5">
    <source>
        <dbReference type="ARBA" id="ARBA00022692"/>
    </source>
</evidence>
<keyword evidence="7 10" id="KW-0720">Serine protease</keyword>
<evidence type="ECO:0000256" key="1">
    <source>
        <dbReference type="ARBA" id="ARBA00004162"/>
    </source>
</evidence>
<dbReference type="InterPro" id="IPR036852">
    <property type="entry name" value="Peptidase_S8/S53_dom_sf"/>
</dbReference>
<dbReference type="InterPro" id="IPR023834">
    <property type="entry name" value="T7SS_pept_S8A_mycosin"/>
</dbReference>
<comment type="subcellular location">
    <subcellularLocation>
        <location evidence="1">Cell membrane</location>
        <topology evidence="1">Single-pass membrane protein</topology>
    </subcellularLocation>
</comment>
<evidence type="ECO:0000313" key="16">
    <source>
        <dbReference type="Proteomes" id="UP001183643"/>
    </source>
</evidence>
<comment type="caution">
    <text evidence="15">The sequence shown here is derived from an EMBL/GenBank/DDBJ whole genome shotgun (WGS) entry which is preliminary data.</text>
</comment>
<dbReference type="PROSITE" id="PS00138">
    <property type="entry name" value="SUBTILASE_SER"/>
    <property type="match status" value="1"/>
</dbReference>
<evidence type="ECO:0000256" key="12">
    <source>
        <dbReference type="SAM" id="Phobius"/>
    </source>
</evidence>
<dbReference type="GO" id="GO:0005886">
    <property type="term" value="C:plasma membrane"/>
    <property type="evidence" value="ECO:0007669"/>
    <property type="project" value="UniProtKB-SubCell"/>
</dbReference>
<keyword evidence="4 10" id="KW-0645">Protease</keyword>
<organism evidence="15 16">
    <name type="scientific">Catenuloplanes atrovinosus</name>
    <dbReference type="NCBI Taxonomy" id="137266"/>
    <lineage>
        <taxon>Bacteria</taxon>
        <taxon>Bacillati</taxon>
        <taxon>Actinomycetota</taxon>
        <taxon>Actinomycetes</taxon>
        <taxon>Micromonosporales</taxon>
        <taxon>Micromonosporaceae</taxon>
        <taxon>Catenuloplanes</taxon>
    </lineage>
</organism>
<feature type="active site" description="Charge relay system" evidence="10">
    <location>
        <position position="85"/>
    </location>
</feature>
<keyword evidence="8 12" id="KW-1133">Transmembrane helix</keyword>
<keyword evidence="16" id="KW-1185">Reference proteome</keyword>
<evidence type="ECO:0000256" key="7">
    <source>
        <dbReference type="ARBA" id="ARBA00022825"/>
    </source>
</evidence>
<evidence type="ECO:0000256" key="8">
    <source>
        <dbReference type="ARBA" id="ARBA00022989"/>
    </source>
</evidence>
<name>A0AAE3YL79_9ACTN</name>
<comment type="similarity">
    <text evidence="2 10">Belongs to the peptidase S8 family.</text>
</comment>
<feature type="domain" description="Peptidase S8/S53" evidence="14">
    <location>
        <begin position="76"/>
        <end position="323"/>
    </location>
</feature>
<evidence type="ECO:0000256" key="3">
    <source>
        <dbReference type="ARBA" id="ARBA00022475"/>
    </source>
</evidence>
<dbReference type="Proteomes" id="UP001183643">
    <property type="component" value="Unassembled WGS sequence"/>
</dbReference>
<feature type="signal peptide" evidence="13">
    <location>
        <begin position="1"/>
        <end position="31"/>
    </location>
</feature>
<keyword evidence="5 12" id="KW-0812">Transmembrane</keyword>
<evidence type="ECO:0000256" key="6">
    <source>
        <dbReference type="ARBA" id="ARBA00022801"/>
    </source>
</evidence>
<feature type="active site" description="Charge relay system" evidence="10">
    <location>
        <position position="119"/>
    </location>
</feature>
<dbReference type="InterPro" id="IPR015500">
    <property type="entry name" value="Peptidase_S8_subtilisin-rel"/>
</dbReference>
<dbReference type="PRINTS" id="PR00723">
    <property type="entry name" value="SUBTILISIN"/>
</dbReference>
<keyword evidence="6 10" id="KW-0378">Hydrolase</keyword>
<dbReference type="InterPro" id="IPR022398">
    <property type="entry name" value="Peptidase_S8_His-AS"/>
</dbReference>
<feature type="region of interest" description="Disordered" evidence="11">
    <location>
        <begin position="90"/>
        <end position="113"/>
    </location>
</feature>
<dbReference type="SUPFAM" id="SSF52743">
    <property type="entry name" value="Subtilisin-like"/>
    <property type="match status" value="1"/>
</dbReference>
<reference evidence="15" key="1">
    <citation type="submission" date="2023-07" db="EMBL/GenBank/DDBJ databases">
        <title>Sequencing the genomes of 1000 actinobacteria strains.</title>
        <authorList>
            <person name="Klenk H.-P."/>
        </authorList>
    </citation>
    <scope>NUCLEOTIDE SEQUENCE</scope>
    <source>
        <strain evidence="15">DSM 44707</strain>
    </source>
</reference>
<dbReference type="Gene3D" id="3.40.50.200">
    <property type="entry name" value="Peptidase S8/S53 domain"/>
    <property type="match status" value="1"/>
</dbReference>
<dbReference type="PANTHER" id="PTHR43806:SF11">
    <property type="entry name" value="CEREVISIN-RELATED"/>
    <property type="match status" value="1"/>
</dbReference>
<dbReference type="NCBIfam" id="TIGR03921">
    <property type="entry name" value="T7SS_mycosin"/>
    <property type="match status" value="1"/>
</dbReference>
<dbReference type="InterPro" id="IPR023828">
    <property type="entry name" value="Peptidase_S8_Ser-AS"/>
</dbReference>
<dbReference type="InterPro" id="IPR000209">
    <property type="entry name" value="Peptidase_S8/S53_dom"/>
</dbReference>
<evidence type="ECO:0000256" key="4">
    <source>
        <dbReference type="ARBA" id="ARBA00022670"/>
    </source>
</evidence>
<evidence type="ECO:0000256" key="11">
    <source>
        <dbReference type="SAM" id="MobiDB-lite"/>
    </source>
</evidence>
<evidence type="ECO:0000256" key="10">
    <source>
        <dbReference type="PROSITE-ProRule" id="PRU01240"/>
    </source>
</evidence>
<dbReference type="PROSITE" id="PS00137">
    <property type="entry name" value="SUBTILASE_HIS"/>
    <property type="match status" value="1"/>
</dbReference>
<dbReference type="GO" id="GO:0006508">
    <property type="term" value="P:proteolysis"/>
    <property type="evidence" value="ECO:0007669"/>
    <property type="project" value="UniProtKB-KW"/>
</dbReference>
<evidence type="ECO:0000256" key="2">
    <source>
        <dbReference type="ARBA" id="ARBA00011073"/>
    </source>
</evidence>
<evidence type="ECO:0000256" key="13">
    <source>
        <dbReference type="SAM" id="SignalP"/>
    </source>
</evidence>
<feature type="chain" id="PRO_5042240108" evidence="13">
    <location>
        <begin position="32"/>
        <end position="413"/>
    </location>
</feature>
<feature type="active site" description="Charge relay system" evidence="10">
    <location>
        <position position="275"/>
    </location>
</feature>
<gene>
    <name evidence="15" type="ORF">J2S41_001041</name>
</gene>
<keyword evidence="9 12" id="KW-0472">Membrane</keyword>